<dbReference type="EMBL" id="JADILY010000075">
    <property type="protein sequence ID" value="MBO8481571.1"/>
    <property type="molecule type" value="Genomic_DNA"/>
</dbReference>
<feature type="chain" id="PRO_5039656646" evidence="4">
    <location>
        <begin position="26"/>
        <end position="278"/>
    </location>
</feature>
<reference evidence="6" key="2">
    <citation type="journal article" date="2021" name="PeerJ">
        <title>Extensive microbial diversity within the chicken gut microbiome revealed by metagenomics and culture.</title>
        <authorList>
            <person name="Gilroy R."/>
            <person name="Ravi A."/>
            <person name="Getino M."/>
            <person name="Pursley I."/>
            <person name="Horton D.L."/>
            <person name="Alikhan N.F."/>
            <person name="Baker D."/>
            <person name="Gharbi K."/>
            <person name="Hall N."/>
            <person name="Watson M."/>
            <person name="Adriaenssens E.M."/>
            <person name="Foster-Nyarko E."/>
            <person name="Jarju S."/>
            <person name="Secka A."/>
            <person name="Antonio M."/>
            <person name="Oren A."/>
            <person name="Chaudhuri R.R."/>
            <person name="La Ragione R."/>
            <person name="Hildebrand F."/>
            <person name="Pallen M.J."/>
        </authorList>
    </citation>
    <scope>NUCLEOTIDE SEQUENCE</scope>
    <source>
        <strain evidence="6">B3-2255</strain>
    </source>
</reference>
<evidence type="ECO:0000256" key="4">
    <source>
        <dbReference type="SAM" id="SignalP"/>
    </source>
</evidence>
<accession>A0A9D9J0R3</accession>
<dbReference type="InterPro" id="IPR011990">
    <property type="entry name" value="TPR-like_helical_dom_sf"/>
</dbReference>
<proteinExistence type="predicted"/>
<dbReference type="PROSITE" id="PS51257">
    <property type="entry name" value="PROKAR_LIPOPROTEIN"/>
    <property type="match status" value="1"/>
</dbReference>
<evidence type="ECO:0000313" key="6">
    <source>
        <dbReference type="EMBL" id="MBO8481571.1"/>
    </source>
</evidence>
<dbReference type="NCBIfam" id="TIGR03302">
    <property type="entry name" value="OM_YfiO"/>
    <property type="match status" value="1"/>
</dbReference>
<dbReference type="Gene3D" id="1.25.40.10">
    <property type="entry name" value="Tetratricopeptide repeat domain"/>
    <property type="match status" value="1"/>
</dbReference>
<name>A0A9D9J0R3_9BACT</name>
<dbReference type="InterPro" id="IPR039565">
    <property type="entry name" value="BamD-like"/>
</dbReference>
<keyword evidence="1 4" id="KW-0732">Signal</keyword>
<dbReference type="InterPro" id="IPR017689">
    <property type="entry name" value="BamD"/>
</dbReference>
<evidence type="ECO:0000259" key="5">
    <source>
        <dbReference type="Pfam" id="PF13525"/>
    </source>
</evidence>
<reference evidence="6" key="1">
    <citation type="submission" date="2020-10" db="EMBL/GenBank/DDBJ databases">
        <authorList>
            <person name="Gilroy R."/>
        </authorList>
    </citation>
    <scope>NUCLEOTIDE SEQUENCE</scope>
    <source>
        <strain evidence="6">B3-2255</strain>
    </source>
</reference>
<dbReference type="Proteomes" id="UP000823772">
    <property type="component" value="Unassembled WGS sequence"/>
</dbReference>
<keyword evidence="2" id="KW-0472">Membrane</keyword>
<protein>
    <submittedName>
        <fullName evidence="6">Outer membrane protein assembly factor BamD</fullName>
    </submittedName>
</protein>
<dbReference type="Pfam" id="PF13525">
    <property type="entry name" value="YfiO"/>
    <property type="match status" value="1"/>
</dbReference>
<evidence type="ECO:0000256" key="3">
    <source>
        <dbReference type="ARBA" id="ARBA00023237"/>
    </source>
</evidence>
<organism evidence="6 7">
    <name type="scientific">Candidatus Merdivivens faecigallinarum</name>
    <dbReference type="NCBI Taxonomy" id="2840871"/>
    <lineage>
        <taxon>Bacteria</taxon>
        <taxon>Pseudomonadati</taxon>
        <taxon>Bacteroidota</taxon>
        <taxon>Bacteroidia</taxon>
        <taxon>Bacteroidales</taxon>
        <taxon>Muribaculaceae</taxon>
        <taxon>Muribaculaceae incertae sedis</taxon>
        <taxon>Candidatus Merdivivens</taxon>
    </lineage>
</organism>
<dbReference type="AlphaFoldDB" id="A0A9D9J0R3"/>
<feature type="domain" description="Outer membrane lipoprotein BamD-like" evidence="5">
    <location>
        <begin position="38"/>
        <end position="225"/>
    </location>
</feature>
<evidence type="ECO:0000313" key="7">
    <source>
        <dbReference type="Proteomes" id="UP000823772"/>
    </source>
</evidence>
<gene>
    <name evidence="6" type="primary">bamD</name>
    <name evidence="6" type="ORF">IAC87_03390</name>
</gene>
<comment type="caution">
    <text evidence="6">The sequence shown here is derived from an EMBL/GenBank/DDBJ whole genome shotgun (WGS) entry which is preliminary data.</text>
</comment>
<evidence type="ECO:0000256" key="2">
    <source>
        <dbReference type="ARBA" id="ARBA00023136"/>
    </source>
</evidence>
<evidence type="ECO:0000256" key="1">
    <source>
        <dbReference type="ARBA" id="ARBA00022729"/>
    </source>
</evidence>
<feature type="signal peptide" evidence="4">
    <location>
        <begin position="1"/>
        <end position="25"/>
    </location>
</feature>
<dbReference type="SUPFAM" id="SSF48452">
    <property type="entry name" value="TPR-like"/>
    <property type="match status" value="1"/>
</dbReference>
<keyword evidence="3" id="KW-0998">Cell outer membrane</keyword>
<sequence length="278" mass="32809">MKRFSIAVFLSAALLALSVSCKSQYDLLLNSTDHDLKYEKAFEYFNNEKYRKAGELFESLSQVSGGTDRDDTIKFYWGYSNYLYKDYVTAEANLKYFIDLYPLSPFTEYAKYLRIICLYNATYRYELDQTPTYEAMDAITRFLIENPSSEHYDECMEMLDDLDARLDKKAFEAARIYYVMEDYVASRAAFRNILKDDAETIYREDILYYTAMSSYEYALNSVPEKQRERYLTFVDDYYNFISEYAGSKYRKELDGCYAKARRFLERHKDKGGDGAANE</sequence>